<sequence>MNKPPRTALICAAAVALNMLSAHVFYHTLHIPLFFDTIFTVAVVFYCGLFPALAVSVSYNLVNSLLWFLEQGAFDPIFMLYTICGVLIVLSTWLIARRKDDFALGPLVTVLYLVLIAMLSSACTIIVSGVIDFFHLKYYNVPDMMNPIKHFTDSFVRERFHLLAACILAQIPVSFTDRLLTTFAGYGVYRLASRISQNR</sequence>
<keyword evidence="3" id="KW-1185">Reference proteome</keyword>
<gene>
    <name evidence="2" type="ORF">TresaDRAFT_0135</name>
</gene>
<keyword evidence="1" id="KW-0812">Transmembrane</keyword>
<keyword evidence="1" id="KW-1133">Transmembrane helix</keyword>
<dbReference type="EMBL" id="AGRW01000054">
    <property type="protein sequence ID" value="EIC00662.1"/>
    <property type="molecule type" value="Genomic_DNA"/>
</dbReference>
<organism evidence="2 3">
    <name type="scientific">Treponema saccharophilum DSM 2985</name>
    <dbReference type="NCBI Taxonomy" id="907348"/>
    <lineage>
        <taxon>Bacteria</taxon>
        <taxon>Pseudomonadati</taxon>
        <taxon>Spirochaetota</taxon>
        <taxon>Spirochaetia</taxon>
        <taxon>Spirochaetales</taxon>
        <taxon>Treponemataceae</taxon>
        <taxon>Treponema</taxon>
    </lineage>
</organism>
<dbReference type="eggNOG" id="ENOG5032KSI">
    <property type="taxonomic scope" value="Bacteria"/>
</dbReference>
<protein>
    <submittedName>
        <fullName evidence="2">Uncharacterized protein</fullName>
    </submittedName>
</protein>
<feature type="transmembrane region" description="Helical" evidence="1">
    <location>
        <begin position="38"/>
        <end position="62"/>
    </location>
</feature>
<evidence type="ECO:0000313" key="3">
    <source>
        <dbReference type="Proteomes" id="UP000003571"/>
    </source>
</evidence>
<accession>H7EP29</accession>
<evidence type="ECO:0000313" key="2">
    <source>
        <dbReference type="EMBL" id="EIC00662.1"/>
    </source>
</evidence>
<evidence type="ECO:0000256" key="1">
    <source>
        <dbReference type="SAM" id="Phobius"/>
    </source>
</evidence>
<dbReference type="Gene3D" id="1.10.1760.20">
    <property type="match status" value="1"/>
</dbReference>
<keyword evidence="1" id="KW-0472">Membrane</keyword>
<comment type="caution">
    <text evidence="2">The sequence shown here is derived from an EMBL/GenBank/DDBJ whole genome shotgun (WGS) entry which is preliminary data.</text>
</comment>
<dbReference type="PATRIC" id="fig|907348.3.peg.2719"/>
<dbReference type="OrthoDB" id="359417at2"/>
<proteinExistence type="predicted"/>
<dbReference type="AlphaFoldDB" id="H7EP29"/>
<feature type="transmembrane region" description="Helical" evidence="1">
    <location>
        <begin position="108"/>
        <end position="134"/>
    </location>
</feature>
<dbReference type="STRING" id="907348.TresaDRAFT_0135"/>
<reference evidence="2 3" key="1">
    <citation type="submission" date="2011-09" db="EMBL/GenBank/DDBJ databases">
        <title>The draft genome of Treponema saccharophilum DSM 2985.</title>
        <authorList>
            <consortium name="US DOE Joint Genome Institute (JGI-PGF)"/>
            <person name="Lucas S."/>
            <person name="Copeland A."/>
            <person name="Lapidus A."/>
            <person name="Glavina del Rio T."/>
            <person name="Dalin E."/>
            <person name="Tice H."/>
            <person name="Bruce D."/>
            <person name="Goodwin L."/>
            <person name="Pitluck S."/>
            <person name="Peters L."/>
            <person name="Kyrpides N."/>
            <person name="Mavromatis K."/>
            <person name="Ivanova N."/>
            <person name="Markowitz V."/>
            <person name="Cheng J.-F."/>
            <person name="Hugenholtz P."/>
            <person name="Woyke T."/>
            <person name="Wu D."/>
            <person name="Gronow S."/>
            <person name="Wellnitz S."/>
            <person name="Brambilla E."/>
            <person name="Klenk H.-P."/>
            <person name="Eisen J.A."/>
        </authorList>
    </citation>
    <scope>NUCLEOTIDE SEQUENCE [LARGE SCALE GENOMIC DNA]</scope>
    <source>
        <strain evidence="2 3">DSM 2985</strain>
    </source>
</reference>
<dbReference type="RefSeq" id="WP_002706330.1">
    <property type="nucleotide sequence ID" value="NZ_AGRW01000054.1"/>
</dbReference>
<dbReference type="Proteomes" id="UP000003571">
    <property type="component" value="Unassembled WGS sequence"/>
</dbReference>
<name>H7EP29_9SPIR</name>
<feature type="transmembrane region" description="Helical" evidence="1">
    <location>
        <begin position="74"/>
        <end position="96"/>
    </location>
</feature>